<evidence type="ECO:0000313" key="3">
    <source>
        <dbReference type="EMBL" id="RVW02237.1"/>
    </source>
</evidence>
<dbReference type="InterPro" id="IPR032109">
    <property type="entry name" value="Big_3_5"/>
</dbReference>
<dbReference type="OrthoDB" id="4527838at2"/>
<feature type="domain" description="Bacterial Ig-like" evidence="2">
    <location>
        <begin position="376"/>
        <end position="459"/>
    </location>
</feature>
<dbReference type="SUPFAM" id="SSF49373">
    <property type="entry name" value="Invasin/intimin cell-adhesion fragments"/>
    <property type="match status" value="1"/>
</dbReference>
<feature type="region of interest" description="Disordered" evidence="1">
    <location>
        <begin position="646"/>
        <end position="677"/>
    </location>
</feature>
<dbReference type="InterPro" id="IPR013783">
    <property type="entry name" value="Ig-like_fold"/>
</dbReference>
<dbReference type="Proteomes" id="UP000283479">
    <property type="component" value="Unassembled WGS sequence"/>
</dbReference>
<feature type="domain" description="Bacterial Ig-like" evidence="2">
    <location>
        <begin position="192"/>
        <end position="275"/>
    </location>
</feature>
<dbReference type="AlphaFoldDB" id="A0A3S3CP48"/>
<dbReference type="Pfam" id="PF16640">
    <property type="entry name" value="Big_3_5"/>
    <property type="match status" value="5"/>
</dbReference>
<dbReference type="EMBL" id="RKLO01000004">
    <property type="protein sequence ID" value="RVW02237.1"/>
    <property type="molecule type" value="Genomic_DNA"/>
</dbReference>
<dbReference type="InterPro" id="IPR008964">
    <property type="entry name" value="Invasin/intimin_cell_adhesion"/>
</dbReference>
<name>A0A3S3CP48_9NOCA</name>
<accession>A0A3S3CP48</accession>
<gene>
    <name evidence="3" type="ORF">EGT50_12135</name>
</gene>
<comment type="caution">
    <text evidence="3">The sequence shown here is derived from an EMBL/GenBank/DDBJ whole genome shotgun (WGS) entry which is preliminary data.</text>
</comment>
<evidence type="ECO:0000313" key="4">
    <source>
        <dbReference type="Proteomes" id="UP000283479"/>
    </source>
</evidence>
<organism evidence="3 4">
    <name type="scientific">Rhodococcus xishaensis</name>
    <dbReference type="NCBI Taxonomy" id="2487364"/>
    <lineage>
        <taxon>Bacteria</taxon>
        <taxon>Bacillati</taxon>
        <taxon>Actinomycetota</taxon>
        <taxon>Actinomycetes</taxon>
        <taxon>Mycobacteriales</taxon>
        <taxon>Nocardiaceae</taxon>
        <taxon>Rhodococcus</taxon>
    </lineage>
</organism>
<feature type="domain" description="Bacterial Ig-like" evidence="2">
    <location>
        <begin position="473"/>
        <end position="560"/>
    </location>
</feature>
<feature type="domain" description="Bacterial Ig-like" evidence="2">
    <location>
        <begin position="284"/>
        <end position="367"/>
    </location>
</feature>
<protein>
    <submittedName>
        <fullName evidence="3">Ig-like domain repeat protein</fullName>
    </submittedName>
</protein>
<dbReference type="Gene3D" id="2.60.40.10">
    <property type="entry name" value="Immunoglobulins"/>
    <property type="match status" value="5"/>
</dbReference>
<feature type="domain" description="Bacterial Ig-like" evidence="2">
    <location>
        <begin position="575"/>
        <end position="658"/>
    </location>
</feature>
<reference evidence="3 4" key="1">
    <citation type="submission" date="2018-11" db="EMBL/GenBank/DDBJ databases">
        <title>Rhodococcus spongicola sp. nov. and Rhodococcus xishaensis sp. nov. from marine sponges.</title>
        <authorList>
            <person name="Li L."/>
            <person name="Lin H.W."/>
        </authorList>
    </citation>
    <scope>NUCLEOTIDE SEQUENCE [LARGE SCALE GENOMIC DNA]</scope>
    <source>
        <strain evidence="3 4">LHW51113</strain>
    </source>
</reference>
<sequence length="677" mass="68872">MRQRNSKAATVREGRAIGMTGRTSRRLTAGAAVAALSATLLGGFSPGLANAASESVTWSDGNSKFTRTVSDTTASVGQIIEVKTKFERSGVLEIIYEVTDHHPSCWEFVSSNKSNPQVESDYTRVSGSWNVWPNINPNSQTFTFEYRVTEDCARDTPLSTGMSYDGSLGAGSYTDKGPTVTVAKDTTTTSLAAVPSPLVVGQLVTLTATVTGGAQGDPVDFYNGDTKIGSGELDASGVATYDWAPATGTWSVQAMFPSTAKAKSSESAAQNVQVNDPVSTDVVVSVPGTAVAGETVDLTAQVSPTDAQGTVQFADNGAPIGDQIEVVDGAATLPYTFSAGQHSITAEFFGAFGFTNSTAAPQTVTVTDAATTAAVTVPEAAQTGDPVTLSASISPTPTGGTVQFKDGLADIGTPVELTDGTAILEHTFTSVGSHAISAYYSGTAGFAPATAPAQSVSVTDPVVAPRDTVTLLSVPGEAKTDEVVDLWVTVRDAAGDPVDGGTVQFRAGGQDLGDPVAVSDGVARLPHTFSAVGTHAISAVFSGTAALDGSTTVTRNVNVTVPTQVDVDTATALTVPASAAPGDTVTLWASVVSSVPVEGTIQFFDGETPIGETVDLVDGTATLDYAFTITGAHSITAVYSGAEGLKGSTSEPRTLDVASVDPAPGDTSSLGGLPFGS</sequence>
<proteinExistence type="predicted"/>
<evidence type="ECO:0000256" key="1">
    <source>
        <dbReference type="SAM" id="MobiDB-lite"/>
    </source>
</evidence>
<keyword evidence="4" id="KW-1185">Reference proteome</keyword>
<evidence type="ECO:0000259" key="2">
    <source>
        <dbReference type="Pfam" id="PF16640"/>
    </source>
</evidence>
<dbReference type="GO" id="GO:0005975">
    <property type="term" value="P:carbohydrate metabolic process"/>
    <property type="evidence" value="ECO:0007669"/>
    <property type="project" value="UniProtKB-ARBA"/>
</dbReference>